<dbReference type="Proteomes" id="UP001151760">
    <property type="component" value="Unassembled WGS sequence"/>
</dbReference>
<feature type="region of interest" description="Disordered" evidence="1">
    <location>
        <begin position="281"/>
        <end position="350"/>
    </location>
</feature>
<reference evidence="3" key="1">
    <citation type="journal article" date="2022" name="Int. J. Mol. Sci.">
        <title>Draft Genome of Tanacetum Coccineum: Genomic Comparison of Closely Related Tanacetum-Family Plants.</title>
        <authorList>
            <person name="Yamashiro T."/>
            <person name="Shiraishi A."/>
            <person name="Nakayama K."/>
            <person name="Satake H."/>
        </authorList>
    </citation>
    <scope>NUCLEOTIDE SEQUENCE</scope>
</reference>
<keyword evidence="4" id="KW-1185">Reference proteome</keyword>
<feature type="region of interest" description="Disordered" evidence="1">
    <location>
        <begin position="240"/>
        <end position="268"/>
    </location>
</feature>
<evidence type="ECO:0000256" key="1">
    <source>
        <dbReference type="SAM" id="MobiDB-lite"/>
    </source>
</evidence>
<dbReference type="InterPro" id="IPR036397">
    <property type="entry name" value="RNaseH_sf"/>
</dbReference>
<dbReference type="InterPro" id="IPR056924">
    <property type="entry name" value="SH3_Tf2-1"/>
</dbReference>
<evidence type="ECO:0000259" key="2">
    <source>
        <dbReference type="Pfam" id="PF24626"/>
    </source>
</evidence>
<dbReference type="EMBL" id="BQNB010016534">
    <property type="protein sequence ID" value="GJT52854.1"/>
    <property type="molecule type" value="Genomic_DNA"/>
</dbReference>
<feature type="domain" description="Tf2-1-like SH3-like" evidence="2">
    <location>
        <begin position="72"/>
        <end position="136"/>
    </location>
</feature>
<keyword evidence="3" id="KW-0695">RNA-directed DNA polymerase</keyword>
<dbReference type="Gene3D" id="3.30.420.10">
    <property type="entry name" value="Ribonuclease H-like superfamily/Ribonuclease H"/>
    <property type="match status" value="1"/>
</dbReference>
<dbReference type="PANTHER" id="PTHR46148">
    <property type="entry name" value="CHROMO DOMAIN-CONTAINING PROTEIN"/>
    <property type="match status" value="1"/>
</dbReference>
<dbReference type="GO" id="GO:0003964">
    <property type="term" value="F:RNA-directed DNA polymerase activity"/>
    <property type="evidence" value="ECO:0007669"/>
    <property type="project" value="UniProtKB-KW"/>
</dbReference>
<reference evidence="3" key="2">
    <citation type="submission" date="2022-01" db="EMBL/GenBank/DDBJ databases">
        <authorList>
            <person name="Yamashiro T."/>
            <person name="Shiraishi A."/>
            <person name="Satake H."/>
            <person name="Nakayama K."/>
        </authorList>
    </citation>
    <scope>NUCLEOTIDE SEQUENCE</scope>
</reference>
<proteinExistence type="predicted"/>
<feature type="compositionally biased region" description="Acidic residues" evidence="1">
    <location>
        <begin position="292"/>
        <end position="307"/>
    </location>
</feature>
<feature type="compositionally biased region" description="Pro residues" evidence="1">
    <location>
        <begin position="244"/>
        <end position="256"/>
    </location>
</feature>
<name>A0ABQ5EPV7_9ASTR</name>
<organism evidence="3 4">
    <name type="scientific">Tanacetum coccineum</name>
    <dbReference type="NCBI Taxonomy" id="301880"/>
    <lineage>
        <taxon>Eukaryota</taxon>
        <taxon>Viridiplantae</taxon>
        <taxon>Streptophyta</taxon>
        <taxon>Embryophyta</taxon>
        <taxon>Tracheophyta</taxon>
        <taxon>Spermatophyta</taxon>
        <taxon>Magnoliopsida</taxon>
        <taxon>eudicotyledons</taxon>
        <taxon>Gunneridae</taxon>
        <taxon>Pentapetalae</taxon>
        <taxon>asterids</taxon>
        <taxon>campanulids</taxon>
        <taxon>Asterales</taxon>
        <taxon>Asteraceae</taxon>
        <taxon>Asteroideae</taxon>
        <taxon>Anthemideae</taxon>
        <taxon>Anthemidinae</taxon>
        <taxon>Tanacetum</taxon>
    </lineage>
</organism>
<keyword evidence="3" id="KW-0548">Nucleotidyltransferase</keyword>
<gene>
    <name evidence="3" type="ORF">Tco_0979011</name>
</gene>
<feature type="compositionally biased region" description="Basic and acidic residues" evidence="1">
    <location>
        <begin position="615"/>
        <end position="640"/>
    </location>
</feature>
<comment type="caution">
    <text evidence="3">The sequence shown here is derived from an EMBL/GenBank/DDBJ whole genome shotgun (WGS) entry which is preliminary data.</text>
</comment>
<accession>A0ABQ5EPV7</accession>
<keyword evidence="3" id="KW-0808">Transferase</keyword>
<feature type="compositionally biased region" description="Acidic residues" evidence="1">
    <location>
        <begin position="317"/>
        <end position="345"/>
    </location>
</feature>
<dbReference type="PANTHER" id="PTHR46148:SF59">
    <property type="entry name" value="NUCLEOTIDYLTRANSFERASE, RIBONUCLEASE H"/>
    <property type="match status" value="1"/>
</dbReference>
<evidence type="ECO:0000313" key="3">
    <source>
        <dbReference type="EMBL" id="GJT52854.1"/>
    </source>
</evidence>
<feature type="region of interest" description="Disordered" evidence="1">
    <location>
        <begin position="615"/>
        <end position="652"/>
    </location>
</feature>
<feature type="region of interest" description="Disordered" evidence="1">
    <location>
        <begin position="359"/>
        <end position="378"/>
    </location>
</feature>
<evidence type="ECO:0000313" key="4">
    <source>
        <dbReference type="Proteomes" id="UP001151760"/>
    </source>
</evidence>
<sequence>MLRACVRDFGKGWERHLPLVELSYNNSYHASIKATPFEALYGRKCRSPVYWAKVGNRSYANIRQKPLEFEVGDHVMLKVSPRKGVIRFKKQGKLNPRYIRPFKILERIGSLAYKLELPEELNNVHNTFHISNLKKCLSDKSLVIPMKELRLDEKLNFVEEPVEIMDREVKQLNKVIGIKSQDTVMSDFEDSMITYTLVSSPFRGLSDIRSIGVDGPPVMPEDPYAYMVAAFQAPSSPNYVSGPEYPPSPEFVPEPVYPEFMPPEDDILPAEEQPLPVIVSPTADLPSYVPESDLEEDPEEGDDEDPKEDPADYPSDVGDDGNDEDQSFDDDEDDDVDIEGDEDPAPADSTTIALPAAEETEPFETDESVATPPPHPAYRITARISIRDETPISLPSREEVERLLAMPTPPSLPLSPWSSPLLQIPSPPLPPILSPLPISPPLPVLSPSLPASPTYPLGYRTAMIWMRAEAPSTSHSLPLPPPIILSHTRLDAPPSGTPPLLPIPTPTSSPYLLLPSTDHRTDRLEVCLAPQKRLCFAFGPRYEVKESSSAATARLTRRLRSDYGFVATLDRHDTDEIYGRLDDEKTERQLMAGRLNMLYRDRRAHARTARLMKAEARIPSVRDRGVAGRRPQETSSDYKDAGSGPQEASTVH</sequence>
<dbReference type="Pfam" id="PF24626">
    <property type="entry name" value="SH3_Tf2-1"/>
    <property type="match status" value="1"/>
</dbReference>
<protein>
    <submittedName>
        <fullName evidence="3">Reverse transcriptase domain-containing protein</fullName>
    </submittedName>
</protein>